<comment type="caution">
    <text evidence="12">The sequence shown here is derived from an EMBL/GenBank/DDBJ whole genome shotgun (WGS) entry which is preliminary data.</text>
</comment>
<comment type="subcellular location">
    <subcellularLocation>
        <location evidence="1">Nucleus</location>
    </subcellularLocation>
</comment>
<organism evidence="12 13">
    <name type="scientific">Mugilogobius chulae</name>
    <name type="common">yellowstripe goby</name>
    <dbReference type="NCBI Taxonomy" id="88201"/>
    <lineage>
        <taxon>Eukaryota</taxon>
        <taxon>Metazoa</taxon>
        <taxon>Chordata</taxon>
        <taxon>Craniata</taxon>
        <taxon>Vertebrata</taxon>
        <taxon>Euteleostomi</taxon>
        <taxon>Actinopterygii</taxon>
        <taxon>Neopterygii</taxon>
        <taxon>Teleostei</taxon>
        <taxon>Neoteleostei</taxon>
        <taxon>Acanthomorphata</taxon>
        <taxon>Gobiaria</taxon>
        <taxon>Gobiiformes</taxon>
        <taxon>Gobioidei</taxon>
        <taxon>Gobiidae</taxon>
        <taxon>Gobionellinae</taxon>
        <taxon>Mugilogobius</taxon>
    </lineage>
</organism>
<gene>
    <name evidence="12" type="ORF">WMY93_007479</name>
</gene>
<evidence type="ECO:0000313" key="13">
    <source>
        <dbReference type="Proteomes" id="UP001460270"/>
    </source>
</evidence>
<protein>
    <recommendedName>
        <fullName evidence="11">BED-type domain-containing protein</fullName>
    </recommendedName>
</protein>
<keyword evidence="7" id="KW-0804">Transcription</keyword>
<dbReference type="GO" id="GO:0046983">
    <property type="term" value="F:protein dimerization activity"/>
    <property type="evidence" value="ECO:0007669"/>
    <property type="project" value="InterPro"/>
</dbReference>
<keyword evidence="8" id="KW-0539">Nucleus</keyword>
<keyword evidence="4" id="KW-0862">Zinc</keyword>
<accession>A0AAW0PRR3</accession>
<keyword evidence="3 9" id="KW-0863">Zinc-finger</keyword>
<proteinExistence type="predicted"/>
<name>A0AAW0PRR3_9GOBI</name>
<dbReference type="EMBL" id="JBBPFD010000005">
    <property type="protein sequence ID" value="KAK7925169.1"/>
    <property type="molecule type" value="Genomic_DNA"/>
</dbReference>
<dbReference type="InterPro" id="IPR008906">
    <property type="entry name" value="HATC_C_dom"/>
</dbReference>
<keyword evidence="2" id="KW-0479">Metal-binding</keyword>
<keyword evidence="5" id="KW-0805">Transcription regulation</keyword>
<dbReference type="SMART" id="SM00614">
    <property type="entry name" value="ZnF_BED"/>
    <property type="match status" value="1"/>
</dbReference>
<dbReference type="GO" id="GO:0003677">
    <property type="term" value="F:DNA binding"/>
    <property type="evidence" value="ECO:0007669"/>
    <property type="project" value="UniProtKB-KW"/>
</dbReference>
<evidence type="ECO:0000256" key="7">
    <source>
        <dbReference type="ARBA" id="ARBA00023163"/>
    </source>
</evidence>
<dbReference type="InterPro" id="IPR012337">
    <property type="entry name" value="RNaseH-like_sf"/>
</dbReference>
<dbReference type="SUPFAM" id="SSF57667">
    <property type="entry name" value="beta-beta-alpha zinc fingers"/>
    <property type="match status" value="1"/>
</dbReference>
<dbReference type="SUPFAM" id="SSF53098">
    <property type="entry name" value="Ribonuclease H-like"/>
    <property type="match status" value="1"/>
</dbReference>
<dbReference type="InterPro" id="IPR003656">
    <property type="entry name" value="Znf_BED"/>
</dbReference>
<dbReference type="PROSITE" id="PS50808">
    <property type="entry name" value="ZF_BED"/>
    <property type="match status" value="1"/>
</dbReference>
<dbReference type="Pfam" id="PF02892">
    <property type="entry name" value="zf-BED"/>
    <property type="match status" value="1"/>
</dbReference>
<keyword evidence="6" id="KW-0238">DNA-binding</keyword>
<dbReference type="GO" id="GO:0008270">
    <property type="term" value="F:zinc ion binding"/>
    <property type="evidence" value="ECO:0007669"/>
    <property type="project" value="UniProtKB-KW"/>
</dbReference>
<evidence type="ECO:0000256" key="6">
    <source>
        <dbReference type="ARBA" id="ARBA00023125"/>
    </source>
</evidence>
<dbReference type="InterPro" id="IPR036236">
    <property type="entry name" value="Znf_C2H2_sf"/>
</dbReference>
<feature type="domain" description="BED-type" evidence="11">
    <location>
        <begin position="38"/>
        <end position="96"/>
    </location>
</feature>
<dbReference type="PANTHER" id="PTHR46481">
    <property type="entry name" value="ZINC FINGER BED DOMAIN-CONTAINING PROTEIN 4"/>
    <property type="match status" value="1"/>
</dbReference>
<dbReference type="Pfam" id="PF05699">
    <property type="entry name" value="Dimer_Tnp_hAT"/>
    <property type="match status" value="1"/>
</dbReference>
<evidence type="ECO:0000256" key="8">
    <source>
        <dbReference type="ARBA" id="ARBA00023242"/>
    </source>
</evidence>
<dbReference type="Proteomes" id="UP001460270">
    <property type="component" value="Unassembled WGS sequence"/>
</dbReference>
<evidence type="ECO:0000256" key="2">
    <source>
        <dbReference type="ARBA" id="ARBA00022723"/>
    </source>
</evidence>
<evidence type="ECO:0000256" key="3">
    <source>
        <dbReference type="ARBA" id="ARBA00022771"/>
    </source>
</evidence>
<evidence type="ECO:0000313" key="12">
    <source>
        <dbReference type="EMBL" id="KAK7925169.1"/>
    </source>
</evidence>
<evidence type="ECO:0000256" key="9">
    <source>
        <dbReference type="PROSITE-ProRule" id="PRU00027"/>
    </source>
</evidence>
<evidence type="ECO:0000256" key="4">
    <source>
        <dbReference type="ARBA" id="ARBA00022833"/>
    </source>
</evidence>
<evidence type="ECO:0000256" key="5">
    <source>
        <dbReference type="ARBA" id="ARBA00023015"/>
    </source>
</evidence>
<feature type="region of interest" description="Disordered" evidence="10">
    <location>
        <begin position="504"/>
        <end position="543"/>
    </location>
</feature>
<reference evidence="13" key="1">
    <citation type="submission" date="2024-04" db="EMBL/GenBank/DDBJ databases">
        <title>Salinicola lusitanus LLJ914,a marine bacterium isolated from the Okinawa Trough.</title>
        <authorList>
            <person name="Li J."/>
        </authorList>
    </citation>
    <scope>NUCLEOTIDE SEQUENCE [LARGE SCALE GENOMIC DNA]</scope>
</reference>
<evidence type="ECO:0000256" key="1">
    <source>
        <dbReference type="ARBA" id="ARBA00004123"/>
    </source>
</evidence>
<dbReference type="Gene3D" id="1.10.10.1070">
    <property type="entry name" value="Zinc finger, BED domain-containing"/>
    <property type="match status" value="1"/>
</dbReference>
<dbReference type="AlphaFoldDB" id="A0AAW0PRR3"/>
<evidence type="ECO:0000259" key="11">
    <source>
        <dbReference type="PROSITE" id="PS50808"/>
    </source>
</evidence>
<evidence type="ECO:0000256" key="10">
    <source>
        <dbReference type="SAM" id="MobiDB-lite"/>
    </source>
</evidence>
<keyword evidence="13" id="KW-1185">Reference proteome</keyword>
<dbReference type="GO" id="GO:0005634">
    <property type="term" value="C:nucleus"/>
    <property type="evidence" value="ECO:0007669"/>
    <property type="project" value="UniProtKB-SubCell"/>
</dbReference>
<dbReference type="SUPFAM" id="SSF140996">
    <property type="entry name" value="Hermes dimerisation domain"/>
    <property type="match status" value="1"/>
</dbReference>
<dbReference type="PANTHER" id="PTHR46481:SF4">
    <property type="entry name" value="ZINC FINGER BED DOMAIN-CONTAINING PROTEIN 4"/>
    <property type="match status" value="1"/>
</dbReference>
<dbReference type="InterPro" id="IPR052035">
    <property type="entry name" value="ZnF_BED_domain_contain"/>
</dbReference>
<sequence length="661" mass="73837">MLRARVVPTAGKVGQEDVMEEAENVVENCPEIKSAPLHFKSKVWEHFGFVTRPGRTDLDMAKAVCKLCRRSLSYCGNTTNLSFHLVRHHPEVKTDQTKRPEVKARQQTLDGTMCKLPQSCDKAKRVTTSIGQYICKDLRPYSAVEGLGFRNMVYNLEPRYVIPSRKFFAGTVIPGMYKETKTTIRERLSHTERVALSCDAWTSRATDSYVTITAHYIDEDWSLCSHVLQTRTMPDCHTGANLAVLLQEVVQEWGIAEKNVVVVTDNAANMEVATNLGNFEHVKCFAHALNLASQRTMKLPSVARLLGRVRRITSFFHRSPLASRVLEDKQKLLGLPVHKLITDVVTRWNSAFEMVERFLEQQAAVTASLLSPEVRRREKDISTLTEMDISNAEDFIKAMKPVKVATCVMSDETHPTLSLIAPLQAQLLQATNVNGNDSQFVRDMKEAFHSDLSKRYASEVEKNKLHLASALDPRFKGLPFLSEEQKLMTMGRLTAEAAGALEQHADSEADAADQDLTEGAPEETRNLDNCDPDGPPPPKRKDSCALAELLGNAFGDDGNTSGAASEKSALDRAKEEVKMYQGAPCLPLSQNPLVWWKQHWHEYPHLAQLAKCYLCIPGTSVSAERVFSTAGDIVTAQRSCLKSEHVDQLLFLNKNLLVPKH</sequence>